<keyword evidence="2" id="KW-1185">Reference proteome</keyword>
<protein>
    <submittedName>
        <fullName evidence="1">ORF319</fullName>
    </submittedName>
</protein>
<dbReference type="Proteomes" id="UP000001466">
    <property type="component" value="Segment"/>
</dbReference>
<organism evidence="1 2">
    <name type="scientific">Staphylococcus phage Twort (strain DSM 17442 / HER 48)</name>
    <name type="common">Bacteriophage Twort</name>
    <dbReference type="NCBI Taxonomy" id="2908167"/>
    <lineage>
        <taxon>Viruses</taxon>
        <taxon>Duplodnaviria</taxon>
        <taxon>Heunggongvirae</taxon>
        <taxon>Uroviricota</taxon>
        <taxon>Caudoviricetes</taxon>
        <taxon>Herelleviridae</taxon>
        <taxon>Twortvirinae</taxon>
        <taxon>Twortvirus</taxon>
        <taxon>Twortvirus twort</taxon>
    </lineage>
</organism>
<accession>Q4Z9D8</accession>
<dbReference type="KEGG" id="vg:5130342"/>
<evidence type="ECO:0000313" key="1">
    <source>
        <dbReference type="EMBL" id="AAX92482.1"/>
    </source>
</evidence>
<sequence length="39" mass="4728">MMVFMYQTITTHHLKRMVKGYIKKEALNIEMHNIFMIKG</sequence>
<evidence type="ECO:0000313" key="2">
    <source>
        <dbReference type="Proteomes" id="UP000001466"/>
    </source>
</evidence>
<organismHost>
    <name type="scientific">Twortvirus twort</name>
    <dbReference type="NCBI Taxonomy" id="55510"/>
</organismHost>
<dbReference type="RefSeq" id="YP_238567.1">
    <property type="nucleotide sequence ID" value="NC_007021.1"/>
</dbReference>
<dbReference type="EMBL" id="AY954970">
    <property type="protein sequence ID" value="AAX92482.1"/>
    <property type="molecule type" value="Genomic_DNA"/>
</dbReference>
<proteinExistence type="predicted"/>
<name>Q4Z9D8_BPTWO</name>
<reference evidence="1 2" key="1">
    <citation type="journal article" date="2005" name="Proc. Natl. Acad. Sci. U.S.A.">
        <title>The complete genomes and proteomes of 27 Staphylococcus aureus bacteriophages.</title>
        <authorList>
            <person name="Kwan T."/>
            <person name="Liu J."/>
            <person name="Dubow M."/>
            <person name="Gros P."/>
            <person name="Pelletier J."/>
        </authorList>
    </citation>
    <scope>NUCLEOTIDE SEQUENCE [LARGE SCALE GENOMIC DNA]</scope>
</reference>
<dbReference type="GeneID" id="5130342"/>